<evidence type="ECO:0000313" key="2">
    <source>
        <dbReference type="Proteomes" id="UP001595799"/>
    </source>
</evidence>
<evidence type="ECO:0000313" key="1">
    <source>
        <dbReference type="EMBL" id="MFC4353113.1"/>
    </source>
</evidence>
<dbReference type="NCBIfam" id="TIGR01509">
    <property type="entry name" value="HAD-SF-IA-v3"/>
    <property type="match status" value="1"/>
</dbReference>
<gene>
    <name evidence="1" type="ORF">ACFOW6_16305</name>
</gene>
<dbReference type="RefSeq" id="WP_382423490.1">
    <property type="nucleotide sequence ID" value="NZ_JBHSCW010000011.1"/>
</dbReference>
<dbReference type="Proteomes" id="UP001595799">
    <property type="component" value="Unassembled WGS sequence"/>
</dbReference>
<dbReference type="PANTHER" id="PTHR43434">
    <property type="entry name" value="PHOSPHOGLYCOLATE PHOSPHATASE"/>
    <property type="match status" value="1"/>
</dbReference>
<dbReference type="SUPFAM" id="SSF56784">
    <property type="entry name" value="HAD-like"/>
    <property type="match status" value="1"/>
</dbReference>
<dbReference type="InterPro" id="IPR023214">
    <property type="entry name" value="HAD_sf"/>
</dbReference>
<organism evidence="1 2">
    <name type="scientific">Fodinicurvata halophila</name>
    <dbReference type="NCBI Taxonomy" id="1419723"/>
    <lineage>
        <taxon>Bacteria</taxon>
        <taxon>Pseudomonadati</taxon>
        <taxon>Pseudomonadota</taxon>
        <taxon>Alphaproteobacteria</taxon>
        <taxon>Rhodospirillales</taxon>
        <taxon>Rhodovibrionaceae</taxon>
        <taxon>Fodinicurvata</taxon>
    </lineage>
</organism>
<dbReference type="Gene3D" id="3.40.50.1000">
    <property type="entry name" value="HAD superfamily/HAD-like"/>
    <property type="match status" value="1"/>
</dbReference>
<sequence length="227" mass="25514">MPTHSYRLILFDFDGTLVDSQANILRCMAQSFSEAGLDPPPEQDIRRIVGLTLDVAVERLLPTGYADRVEEICEGYRRAFLSWRQHPDYREPLFPGVRETLERLNEPEIFLGIATGKNLRGLSASLDHHDLAHLFCTFQTPDHSPGKPHPGMVLRAMDEVACRPEETLLIGDTTYDIEMARNAGINAIGVKWGYHEAHELMSAGALRVLDRFSDIPDHLPDLAEIQA</sequence>
<reference evidence="2" key="1">
    <citation type="journal article" date="2019" name="Int. J. Syst. Evol. Microbiol.">
        <title>The Global Catalogue of Microorganisms (GCM) 10K type strain sequencing project: providing services to taxonomists for standard genome sequencing and annotation.</title>
        <authorList>
            <consortium name="The Broad Institute Genomics Platform"/>
            <consortium name="The Broad Institute Genome Sequencing Center for Infectious Disease"/>
            <person name="Wu L."/>
            <person name="Ma J."/>
        </authorList>
    </citation>
    <scope>NUCLEOTIDE SEQUENCE [LARGE SCALE GENOMIC DNA]</scope>
    <source>
        <strain evidence="2">CECT 8472</strain>
    </source>
</reference>
<dbReference type="SFLD" id="SFLDG01129">
    <property type="entry name" value="C1.5:_HAD__Beta-PGM__Phosphata"/>
    <property type="match status" value="1"/>
</dbReference>
<dbReference type="InterPro" id="IPR041492">
    <property type="entry name" value="HAD_2"/>
</dbReference>
<dbReference type="EMBL" id="JBHSCW010000011">
    <property type="protein sequence ID" value="MFC4353113.1"/>
    <property type="molecule type" value="Genomic_DNA"/>
</dbReference>
<accession>A0ABV8URM1</accession>
<protein>
    <submittedName>
        <fullName evidence="1">HAD-IA family hydrolase</fullName>
    </submittedName>
</protein>
<dbReference type="InterPro" id="IPR023198">
    <property type="entry name" value="PGP-like_dom2"/>
</dbReference>
<dbReference type="Gene3D" id="1.10.150.240">
    <property type="entry name" value="Putative phosphatase, domain 2"/>
    <property type="match status" value="1"/>
</dbReference>
<proteinExistence type="predicted"/>
<dbReference type="InterPro" id="IPR050155">
    <property type="entry name" value="HAD-like_hydrolase_sf"/>
</dbReference>
<comment type="caution">
    <text evidence="1">The sequence shown here is derived from an EMBL/GenBank/DDBJ whole genome shotgun (WGS) entry which is preliminary data.</text>
</comment>
<dbReference type="InterPro" id="IPR036412">
    <property type="entry name" value="HAD-like_sf"/>
</dbReference>
<dbReference type="SFLD" id="SFLDS00003">
    <property type="entry name" value="Haloacid_Dehalogenase"/>
    <property type="match status" value="1"/>
</dbReference>
<dbReference type="NCBIfam" id="TIGR01549">
    <property type="entry name" value="HAD-SF-IA-v1"/>
    <property type="match status" value="1"/>
</dbReference>
<dbReference type="PANTHER" id="PTHR43434:SF24">
    <property type="entry name" value="HYDROLASE-RELATED"/>
    <property type="match status" value="1"/>
</dbReference>
<keyword evidence="1" id="KW-0378">Hydrolase</keyword>
<keyword evidence="2" id="KW-1185">Reference proteome</keyword>
<dbReference type="Pfam" id="PF13419">
    <property type="entry name" value="HAD_2"/>
    <property type="match status" value="1"/>
</dbReference>
<name>A0ABV8URM1_9PROT</name>
<dbReference type="InterPro" id="IPR006439">
    <property type="entry name" value="HAD-SF_hydro_IA"/>
</dbReference>
<dbReference type="SFLD" id="SFLDG01135">
    <property type="entry name" value="C1.5.6:_HAD__Beta-PGM__Phospha"/>
    <property type="match status" value="1"/>
</dbReference>
<dbReference type="GO" id="GO:0016787">
    <property type="term" value="F:hydrolase activity"/>
    <property type="evidence" value="ECO:0007669"/>
    <property type="project" value="UniProtKB-KW"/>
</dbReference>